<evidence type="ECO:0000313" key="2">
    <source>
        <dbReference type="Proteomes" id="UP001058074"/>
    </source>
</evidence>
<protein>
    <submittedName>
        <fullName evidence="1">Alpha-glycosidase</fullName>
    </submittedName>
</protein>
<organism evidence="1 2">
    <name type="scientific">Inconstantimicrobium mannanitabidum</name>
    <dbReference type="NCBI Taxonomy" id="1604901"/>
    <lineage>
        <taxon>Bacteria</taxon>
        <taxon>Bacillati</taxon>
        <taxon>Bacillota</taxon>
        <taxon>Clostridia</taxon>
        <taxon>Eubacteriales</taxon>
        <taxon>Clostridiaceae</taxon>
        <taxon>Inconstantimicrobium</taxon>
    </lineage>
</organism>
<keyword evidence="2" id="KW-1185">Reference proteome</keyword>
<proteinExistence type="predicted"/>
<dbReference type="Proteomes" id="UP001058074">
    <property type="component" value="Unassembled WGS sequence"/>
</dbReference>
<evidence type="ECO:0000313" key="1">
    <source>
        <dbReference type="EMBL" id="GKX67825.1"/>
    </source>
</evidence>
<dbReference type="EMBL" id="BROD01000001">
    <property type="protein sequence ID" value="GKX67825.1"/>
    <property type="molecule type" value="Genomic_DNA"/>
</dbReference>
<reference evidence="1" key="1">
    <citation type="journal article" date="2025" name="Int. J. Syst. Evol. Microbiol.">
        <title>Inconstantimicrobium mannanitabidum sp. nov., a novel member of the family Clostridiaceae isolated from anoxic soil under the treatment of reductive soil disinfestation.</title>
        <authorList>
            <person name="Ueki A."/>
            <person name="Tonouchi A."/>
            <person name="Honma S."/>
            <person name="Kaku N."/>
            <person name="Ueki K."/>
        </authorList>
    </citation>
    <scope>NUCLEOTIDE SEQUENCE</scope>
    <source>
        <strain evidence="1">TW13</strain>
    </source>
</reference>
<name>A0ACB5RFG2_9CLOT</name>
<comment type="caution">
    <text evidence="1">The sequence shown here is derived from an EMBL/GenBank/DDBJ whole genome shotgun (WGS) entry which is preliminary data.</text>
</comment>
<accession>A0ACB5RFG2</accession>
<sequence length="623" mass="72989">METTIVNKADNTQWTNSIFSDGTNMFVNNQNPKYGDIVEIKIRMLKGSPIEKVYIRYLRNGEETLNLMELVKEESEGKFQYYKVSVKLDIPTLNYHFIIITEDKTYFYNQLGLTEYIITEDYDFRIIADFQTSEWVKEAVFYQIFVDRFFNGDLESDVKDNEYSNDGFDSKHIPWGQAPGEYEQYGCLDFYGGDLQGVEQKIQYLKELGVTALYLNPIFDSVSNHKYDCKDYFNVDKHFGGNEALQSLVKKLHENGIKVIVDISINHTGNTNAWFKEKPEYYYEKEDGDFEYWNGVRSLPVLNYTNEEVQNVIYKDEDSVLKHWLKPPYNIDGWRLDVGHNVGKMHKVKMDKEIWRDVRKSIKSVNDEAYIVAEHWTDCSEYLQGDMWDGTMNYFGFMRPVRRYLGEMDKFLSWKVGGLKMTTGDGRILEEEVSRHYGKLPYQLQTLQLNLLSSHDLHRLHNSPYVEKEDVKAAIMMLFTFRGAPCVYYGDEVMLDGHTNVGQGCRYPMEWHEEKWDKDIISLYKSMISLRKQEKVLIDGSFKFLIDEGKKTSYCRFNDEEAIIFVNSQENEKTEINLELEAIGEICKVDILNKKELAYEVSNNILVLSIEPKESLLIKVNLK</sequence>
<gene>
    <name evidence="1" type="ORF">rsdtw13_30830</name>
</gene>